<dbReference type="STRING" id="564137.SAMN04488238_101452"/>
<gene>
    <name evidence="5" type="ORF">SAMN04488238_101452</name>
</gene>
<keyword evidence="3" id="KW-0808">Transferase</keyword>
<dbReference type="PANTHER" id="PTHR43179">
    <property type="entry name" value="RHAMNOSYLTRANSFERASE WBBL"/>
    <property type="match status" value="1"/>
</dbReference>
<evidence type="ECO:0000256" key="3">
    <source>
        <dbReference type="ARBA" id="ARBA00022679"/>
    </source>
</evidence>
<keyword evidence="2" id="KW-0328">Glycosyltransferase</keyword>
<evidence type="ECO:0000256" key="4">
    <source>
        <dbReference type="SAM" id="MobiDB-lite"/>
    </source>
</evidence>
<dbReference type="EMBL" id="FNOM01000001">
    <property type="protein sequence ID" value="SDW24426.1"/>
    <property type="molecule type" value="Genomic_DNA"/>
</dbReference>
<evidence type="ECO:0000313" key="5">
    <source>
        <dbReference type="EMBL" id="SDW24426.1"/>
    </source>
</evidence>
<accession>A0A1H2RY78</accession>
<organism evidence="5 6">
    <name type="scientific">Roseicitreum antarcticum</name>
    <dbReference type="NCBI Taxonomy" id="564137"/>
    <lineage>
        <taxon>Bacteria</taxon>
        <taxon>Pseudomonadati</taxon>
        <taxon>Pseudomonadota</taxon>
        <taxon>Alphaproteobacteria</taxon>
        <taxon>Rhodobacterales</taxon>
        <taxon>Paracoccaceae</taxon>
        <taxon>Roseicitreum</taxon>
    </lineage>
</organism>
<dbReference type="OrthoDB" id="9771846at2"/>
<dbReference type="RefSeq" id="WP_092884928.1">
    <property type="nucleotide sequence ID" value="NZ_CP061498.1"/>
</dbReference>
<proteinExistence type="inferred from homology"/>
<dbReference type="AlphaFoldDB" id="A0A1H2RY78"/>
<name>A0A1H2RY78_9RHOB</name>
<dbReference type="Proteomes" id="UP000198539">
    <property type="component" value="Unassembled WGS sequence"/>
</dbReference>
<feature type="compositionally biased region" description="Low complexity" evidence="4">
    <location>
        <begin position="319"/>
        <end position="329"/>
    </location>
</feature>
<comment type="similarity">
    <text evidence="1">Belongs to the glycosyltransferase 2 family.</text>
</comment>
<evidence type="ECO:0000313" key="6">
    <source>
        <dbReference type="Proteomes" id="UP000198539"/>
    </source>
</evidence>
<dbReference type="GO" id="GO:0016757">
    <property type="term" value="F:glycosyltransferase activity"/>
    <property type="evidence" value="ECO:0007669"/>
    <property type="project" value="UniProtKB-KW"/>
</dbReference>
<feature type="region of interest" description="Disordered" evidence="4">
    <location>
        <begin position="316"/>
        <end position="337"/>
    </location>
</feature>
<protein>
    <recommendedName>
        <fullName evidence="7">Glycosyltransferase 2-like domain-containing protein</fullName>
    </recommendedName>
</protein>
<dbReference type="SUPFAM" id="SSF53448">
    <property type="entry name" value="Nucleotide-diphospho-sugar transferases"/>
    <property type="match status" value="1"/>
</dbReference>
<reference evidence="5 6" key="1">
    <citation type="submission" date="2016-10" db="EMBL/GenBank/DDBJ databases">
        <authorList>
            <person name="de Groot N.N."/>
        </authorList>
    </citation>
    <scope>NUCLEOTIDE SEQUENCE [LARGE SCALE GENOMIC DNA]</scope>
    <source>
        <strain evidence="5 6">CGMCC 1.8894</strain>
    </source>
</reference>
<dbReference type="InterPro" id="IPR029044">
    <property type="entry name" value="Nucleotide-diphossugar_trans"/>
</dbReference>
<keyword evidence="6" id="KW-1185">Reference proteome</keyword>
<evidence type="ECO:0008006" key="7">
    <source>
        <dbReference type="Google" id="ProtNLM"/>
    </source>
</evidence>
<dbReference type="PANTHER" id="PTHR43179:SF12">
    <property type="entry name" value="GALACTOFURANOSYLTRANSFERASE GLFT2"/>
    <property type="match status" value="1"/>
</dbReference>
<evidence type="ECO:0000256" key="2">
    <source>
        <dbReference type="ARBA" id="ARBA00022676"/>
    </source>
</evidence>
<dbReference type="Pfam" id="PF13641">
    <property type="entry name" value="Glyco_tranf_2_3"/>
    <property type="match status" value="1"/>
</dbReference>
<dbReference type="Gene3D" id="3.90.550.10">
    <property type="entry name" value="Spore Coat Polysaccharide Biosynthesis Protein SpsA, Chain A"/>
    <property type="match status" value="1"/>
</dbReference>
<evidence type="ECO:0000256" key="1">
    <source>
        <dbReference type="ARBA" id="ARBA00006739"/>
    </source>
</evidence>
<sequence>MTSTVLTIILNYKTADMTLRAAESALQAMEGIPGAITIVDNDSGDGSFEMMRNAVALKGWDRVRVVASDRNGGFGAGNNFGMRLGLPGGARPDYIYGLNSDAFPDRHAIDRLRQYLDQHPKAAFAGSYVHGDDGATHTSAFRFPSVLGELENGIKTGFVTKLLAKHVVPMKQPETTCPVDWISGASFMMRQDALDAIGLFDETFFLYFEETDLCLRARRHGWSVVYVHDSVVEHIGSVSTGMKVWHRVPGYWYDSRFHYFHKNHGKLYTVAATAALVLGEGIYALRRVIQQKPAITPPHFVRDLLSHHLKRLMPGGGATTISTSGSQSGNKSGVKAQ</sequence>